<protein>
    <submittedName>
        <fullName evidence="1">Uncharacterized protein</fullName>
    </submittedName>
</protein>
<sequence>MGIELSMWQILPSDLDQLLDSADLVEEFIDSRFPPYSDEENVNGVIMLPV</sequence>
<accession>A0A8B3S3F2</accession>
<comment type="caution">
    <text evidence="1">The sequence shown here is derived from an EMBL/GenBank/DDBJ whole genome shotgun (WGS) entry which is preliminary data.</text>
</comment>
<proteinExistence type="predicted"/>
<evidence type="ECO:0000313" key="2">
    <source>
        <dbReference type="Proteomes" id="UP000291831"/>
    </source>
</evidence>
<dbReference type="AlphaFoldDB" id="A0A8B3S3F2"/>
<dbReference type="Proteomes" id="UP000291831">
    <property type="component" value="Unassembled WGS sequence"/>
</dbReference>
<organism evidence="1 2">
    <name type="scientific">Candidatus Argoarchaeum ethanivorans</name>
    <dbReference type="NCBI Taxonomy" id="2608793"/>
    <lineage>
        <taxon>Archaea</taxon>
        <taxon>Methanobacteriati</taxon>
        <taxon>Methanobacteriota</taxon>
        <taxon>Stenosarchaea group</taxon>
        <taxon>Methanomicrobia</taxon>
        <taxon>Methanosarcinales</taxon>
        <taxon>Methanosarcinales incertae sedis</taxon>
        <taxon>GOM Arc I cluster</taxon>
        <taxon>Candidatus Argoarchaeum</taxon>
    </lineage>
</organism>
<reference evidence="2" key="1">
    <citation type="submission" date="2019-01" db="EMBL/GenBank/DDBJ databases">
        <title>Anaerobic oxidation of ethane by archaea from a marine hydrocarbon seep.</title>
        <authorList>
            <person name="Musat F."/>
        </authorList>
    </citation>
    <scope>NUCLEOTIDE SEQUENCE [LARGE SCALE GENOMIC DNA]</scope>
</reference>
<evidence type="ECO:0000313" key="1">
    <source>
        <dbReference type="EMBL" id="RZB32194.1"/>
    </source>
</evidence>
<dbReference type="EMBL" id="RPGO01000010">
    <property type="protein sequence ID" value="RZB32194.1"/>
    <property type="molecule type" value="Genomic_DNA"/>
</dbReference>
<gene>
    <name evidence="1" type="ORF">AEth_00624</name>
</gene>
<name>A0A8B3S3F2_9EURY</name>